<comment type="similarity">
    <text evidence="7">Belongs to the binding-protein-dependent transport system permease family.</text>
</comment>
<name>A0ABY0K9Q6_9HYPH</name>
<keyword evidence="4 7" id="KW-0812">Transmembrane</keyword>
<dbReference type="InterPro" id="IPR000515">
    <property type="entry name" value="MetI-like"/>
</dbReference>
<feature type="transmembrane region" description="Helical" evidence="7">
    <location>
        <begin position="125"/>
        <end position="143"/>
    </location>
</feature>
<comment type="caution">
    <text evidence="9">The sequence shown here is derived from an EMBL/GenBank/DDBJ whole genome shotgun (WGS) entry which is preliminary data.</text>
</comment>
<dbReference type="EMBL" id="FMBM01000002">
    <property type="protein sequence ID" value="SCC81156.1"/>
    <property type="molecule type" value="Genomic_DNA"/>
</dbReference>
<keyword evidence="6 7" id="KW-0472">Membrane</keyword>
<protein>
    <submittedName>
        <fullName evidence="9">Peptide/nickel transport system permease protein</fullName>
    </submittedName>
</protein>
<dbReference type="PANTHER" id="PTHR43386:SF6">
    <property type="entry name" value="ABC TRANSPORTER PERMEASE PROTEIN"/>
    <property type="match status" value="1"/>
</dbReference>
<dbReference type="InterPro" id="IPR025966">
    <property type="entry name" value="OppC_N"/>
</dbReference>
<feature type="transmembrane region" description="Helical" evidence="7">
    <location>
        <begin position="87"/>
        <end position="113"/>
    </location>
</feature>
<proteinExistence type="inferred from homology"/>
<evidence type="ECO:0000256" key="6">
    <source>
        <dbReference type="ARBA" id="ARBA00023136"/>
    </source>
</evidence>
<keyword evidence="10" id="KW-1185">Reference proteome</keyword>
<dbReference type="Proteomes" id="UP000182800">
    <property type="component" value="Unassembled WGS sequence"/>
</dbReference>
<comment type="subcellular location">
    <subcellularLocation>
        <location evidence="1 7">Cell membrane</location>
        <topology evidence="1 7">Multi-pass membrane protein</topology>
    </subcellularLocation>
</comment>
<gene>
    <name evidence="9" type="ORF">GA0071312_2089</name>
</gene>
<evidence type="ECO:0000313" key="10">
    <source>
        <dbReference type="Proteomes" id="UP000182800"/>
    </source>
</evidence>
<dbReference type="InterPro" id="IPR035906">
    <property type="entry name" value="MetI-like_sf"/>
</dbReference>
<evidence type="ECO:0000256" key="5">
    <source>
        <dbReference type="ARBA" id="ARBA00022989"/>
    </source>
</evidence>
<evidence type="ECO:0000256" key="1">
    <source>
        <dbReference type="ARBA" id="ARBA00004651"/>
    </source>
</evidence>
<feature type="transmembrane region" description="Helical" evidence="7">
    <location>
        <begin position="205"/>
        <end position="228"/>
    </location>
</feature>
<reference evidence="9 10" key="1">
    <citation type="submission" date="2016-08" db="EMBL/GenBank/DDBJ databases">
        <authorList>
            <person name="Varghese N."/>
            <person name="Submissions Spin"/>
        </authorList>
    </citation>
    <scope>NUCLEOTIDE SEQUENCE [LARGE SCALE GENOMIC DNA]</scope>
    <source>
        <strain evidence="9 10">HL-109</strain>
    </source>
</reference>
<dbReference type="Pfam" id="PF00528">
    <property type="entry name" value="BPD_transp_1"/>
    <property type="match status" value="1"/>
</dbReference>
<keyword evidence="5 7" id="KW-1133">Transmembrane helix</keyword>
<evidence type="ECO:0000256" key="7">
    <source>
        <dbReference type="RuleBase" id="RU363032"/>
    </source>
</evidence>
<dbReference type="Gene3D" id="1.10.3720.10">
    <property type="entry name" value="MetI-like"/>
    <property type="match status" value="1"/>
</dbReference>
<dbReference type="PROSITE" id="PS50928">
    <property type="entry name" value="ABC_TM1"/>
    <property type="match status" value="1"/>
</dbReference>
<keyword evidence="3" id="KW-1003">Cell membrane</keyword>
<dbReference type="PANTHER" id="PTHR43386">
    <property type="entry name" value="OLIGOPEPTIDE TRANSPORT SYSTEM PERMEASE PROTEIN APPC"/>
    <property type="match status" value="1"/>
</dbReference>
<dbReference type="Pfam" id="PF12911">
    <property type="entry name" value="OppC_N"/>
    <property type="match status" value="1"/>
</dbReference>
<evidence type="ECO:0000256" key="2">
    <source>
        <dbReference type="ARBA" id="ARBA00022448"/>
    </source>
</evidence>
<keyword evidence="2 7" id="KW-0813">Transport</keyword>
<feature type="transmembrane region" description="Helical" evidence="7">
    <location>
        <begin position="251"/>
        <end position="273"/>
    </location>
</feature>
<dbReference type="SUPFAM" id="SSF161098">
    <property type="entry name" value="MetI-like"/>
    <property type="match status" value="1"/>
</dbReference>
<evidence type="ECO:0000256" key="3">
    <source>
        <dbReference type="ARBA" id="ARBA00022475"/>
    </source>
</evidence>
<feature type="transmembrane region" description="Helical" evidence="7">
    <location>
        <begin position="27"/>
        <end position="45"/>
    </location>
</feature>
<evidence type="ECO:0000313" key="9">
    <source>
        <dbReference type="EMBL" id="SCC81156.1"/>
    </source>
</evidence>
<sequence>MLPVARPPASPWQITVKRLLRHRSFKAGAAILSLIIALALLAPFISNGSPNAMSIANRFTAPSFAYPFGTDNFGRDIWTRVLYGARISLWIGLSVALLAAAGGAVVGLCAAWFRRLDSLLMRVMDALLAFPAILLAIGISAALGPQLSSVIIALTAAYIPRCARIVRASALVIRELDYVDAARVSGAGSLRIISRHILPNCMAPLLVTLTFIFAYAILAEAALSFLGIGTPPPHPSWGNIVAQGRDYSVEAWWIMLFPGLAVSISALAINLLGDGLRDVLDPRLKVEG</sequence>
<organism evidence="9 10">
    <name type="scientific">Saliniramus fredricksonii</name>
    <dbReference type="NCBI Taxonomy" id="1653334"/>
    <lineage>
        <taxon>Bacteria</taxon>
        <taxon>Pseudomonadati</taxon>
        <taxon>Pseudomonadota</taxon>
        <taxon>Alphaproteobacteria</taxon>
        <taxon>Hyphomicrobiales</taxon>
        <taxon>Salinarimonadaceae</taxon>
        <taxon>Saliniramus</taxon>
    </lineage>
</organism>
<feature type="domain" description="ABC transmembrane type-1" evidence="8">
    <location>
        <begin position="89"/>
        <end position="273"/>
    </location>
</feature>
<dbReference type="CDD" id="cd06261">
    <property type="entry name" value="TM_PBP2"/>
    <property type="match status" value="1"/>
</dbReference>
<accession>A0ABY0K9Q6</accession>
<dbReference type="InterPro" id="IPR050366">
    <property type="entry name" value="BP-dependent_transpt_permease"/>
</dbReference>
<evidence type="ECO:0000259" key="8">
    <source>
        <dbReference type="PROSITE" id="PS50928"/>
    </source>
</evidence>
<evidence type="ECO:0000256" key="4">
    <source>
        <dbReference type="ARBA" id="ARBA00022692"/>
    </source>
</evidence>